<evidence type="ECO:0000313" key="3">
    <source>
        <dbReference type="Proteomes" id="UP000621898"/>
    </source>
</evidence>
<sequence length="74" mass="7626">MAGTAMTESIGIGNAQFEGQHVGIRQHRSNRPSGKQGSADATASGGATEQEGHDGVADDGWHGAVGLFARFRDC</sequence>
<comment type="caution">
    <text evidence="2">The sequence shown here is derived from an EMBL/GenBank/DDBJ whole genome shotgun (WGS) entry which is preliminary data.</text>
</comment>
<feature type="compositionally biased region" description="Basic and acidic residues" evidence="1">
    <location>
        <begin position="50"/>
        <end position="60"/>
    </location>
</feature>
<dbReference type="EMBL" id="BMXT01000001">
    <property type="protein sequence ID" value="GGY22665.1"/>
    <property type="molecule type" value="Genomic_DNA"/>
</dbReference>
<protein>
    <submittedName>
        <fullName evidence="2">Uncharacterized protein</fullName>
    </submittedName>
</protein>
<accession>A0ABQ2ZQE8</accession>
<evidence type="ECO:0000313" key="2">
    <source>
        <dbReference type="EMBL" id="GGY22665.1"/>
    </source>
</evidence>
<proteinExistence type="predicted"/>
<feature type="compositionally biased region" description="Low complexity" evidence="1">
    <location>
        <begin position="37"/>
        <end position="48"/>
    </location>
</feature>
<keyword evidence="3" id="KW-1185">Reference proteome</keyword>
<reference evidence="3" key="1">
    <citation type="journal article" date="2019" name="Int. J. Syst. Evol. Microbiol.">
        <title>The Global Catalogue of Microorganisms (GCM) 10K type strain sequencing project: providing services to taxonomists for standard genome sequencing and annotation.</title>
        <authorList>
            <consortium name="The Broad Institute Genomics Platform"/>
            <consortium name="The Broad Institute Genome Sequencing Center for Infectious Disease"/>
            <person name="Wu L."/>
            <person name="Ma J."/>
        </authorList>
    </citation>
    <scope>NUCLEOTIDE SEQUENCE [LARGE SCALE GENOMIC DNA]</scope>
    <source>
        <strain evidence="3">KCTC 22232</strain>
    </source>
</reference>
<dbReference type="Proteomes" id="UP000621898">
    <property type="component" value="Unassembled WGS sequence"/>
</dbReference>
<name>A0ABQ2ZQE8_9GAMM</name>
<feature type="region of interest" description="Disordered" evidence="1">
    <location>
        <begin position="1"/>
        <end position="60"/>
    </location>
</feature>
<gene>
    <name evidence="2" type="ORF">GCM10008098_14960</name>
</gene>
<organism evidence="2 3">
    <name type="scientific">Rhodanobacter panaciterrae</name>
    <dbReference type="NCBI Taxonomy" id="490572"/>
    <lineage>
        <taxon>Bacteria</taxon>
        <taxon>Pseudomonadati</taxon>
        <taxon>Pseudomonadota</taxon>
        <taxon>Gammaproteobacteria</taxon>
        <taxon>Lysobacterales</taxon>
        <taxon>Rhodanobacteraceae</taxon>
        <taxon>Rhodanobacter</taxon>
    </lineage>
</organism>
<evidence type="ECO:0000256" key="1">
    <source>
        <dbReference type="SAM" id="MobiDB-lite"/>
    </source>
</evidence>